<dbReference type="AlphaFoldDB" id="A0A8R2NWF2"/>
<keyword evidence="3" id="KW-1185">Reference proteome</keyword>
<reference evidence="3" key="1">
    <citation type="submission" date="2010-06" db="EMBL/GenBank/DDBJ databases">
        <authorList>
            <person name="Jiang H."/>
            <person name="Abraham K."/>
            <person name="Ali S."/>
            <person name="Alsbrooks S.L."/>
            <person name="Anim B.N."/>
            <person name="Anosike U.S."/>
            <person name="Attaway T."/>
            <person name="Bandaranaike D.P."/>
            <person name="Battles P.K."/>
            <person name="Bell S.N."/>
            <person name="Bell A.V."/>
            <person name="Beltran B."/>
            <person name="Bickham C."/>
            <person name="Bustamante Y."/>
            <person name="Caleb T."/>
            <person name="Canada A."/>
            <person name="Cardenas V."/>
            <person name="Carter K."/>
            <person name="Chacko J."/>
            <person name="Chandrabose M.N."/>
            <person name="Chavez D."/>
            <person name="Chavez A."/>
            <person name="Chen L."/>
            <person name="Chu H.-S."/>
            <person name="Claassen K.J."/>
            <person name="Cockrell R."/>
            <person name="Collins M."/>
            <person name="Cooper J.A."/>
            <person name="Cree A."/>
            <person name="Curry S.M."/>
            <person name="Da Y."/>
            <person name="Dao M.D."/>
            <person name="Das B."/>
            <person name="Davila M.-L."/>
            <person name="Davy-Carroll L."/>
            <person name="Denson S."/>
            <person name="Dinh H."/>
            <person name="Ebong V.E."/>
            <person name="Edwards J.R."/>
            <person name="Egan A."/>
            <person name="El-Daye J."/>
            <person name="Escobedo L."/>
            <person name="Fernandez S."/>
            <person name="Fernando P.R."/>
            <person name="Flagg N."/>
            <person name="Forbes L.D."/>
            <person name="Fowler R.G."/>
            <person name="Fu Q."/>
            <person name="Gabisi R.A."/>
            <person name="Ganer J."/>
            <person name="Garbino Pronczuk A."/>
            <person name="Garcia R.M."/>
            <person name="Garner T."/>
            <person name="Garrett T.E."/>
            <person name="Gonzalez D.A."/>
            <person name="Hamid H."/>
            <person name="Hawkins E.S."/>
            <person name="Hirani K."/>
            <person name="Hogues M.E."/>
            <person name="Hollins B."/>
            <person name="Hsiao C.-H."/>
            <person name="Jabil R."/>
            <person name="James M.L."/>
            <person name="Jhangiani S.N."/>
            <person name="Johnson B."/>
            <person name="Johnson Q."/>
            <person name="Joshi V."/>
            <person name="Kalu J.B."/>
            <person name="Kam C."/>
            <person name="Kashfia A."/>
            <person name="Keebler J."/>
            <person name="Kisamo H."/>
            <person name="Kovar C.L."/>
            <person name="Lago L.A."/>
            <person name="Lai C.-Y."/>
            <person name="Laidlaw J."/>
            <person name="Lara F."/>
            <person name="Le T.-K."/>
            <person name="Lee S.L."/>
            <person name="Legall F.H."/>
            <person name="Lemon S.J."/>
            <person name="Lewis L.R."/>
            <person name="Li B."/>
            <person name="Liu Y."/>
            <person name="Liu Y.-S."/>
            <person name="Lopez J."/>
            <person name="Lozado R.J."/>
            <person name="Lu J."/>
            <person name="Madu R.C."/>
            <person name="Maheshwari M."/>
            <person name="Maheshwari R."/>
            <person name="Malloy K."/>
            <person name="Martinez E."/>
            <person name="Mathew T."/>
            <person name="Mercado I.C."/>
            <person name="Mercado C."/>
            <person name="Meyer B."/>
            <person name="Montgomery K."/>
            <person name="Morgan M.B."/>
            <person name="Munidasa M."/>
            <person name="Nazareth L.V."/>
            <person name="Nelson J."/>
            <person name="Ng B.M."/>
            <person name="Nguyen N.B."/>
            <person name="Nguyen P.Q."/>
            <person name="Nguyen T."/>
            <person name="Obregon M."/>
            <person name="Okwuonu G.O."/>
            <person name="Onwere C.G."/>
            <person name="Orozco G."/>
            <person name="Parra A."/>
            <person name="Patel S."/>
            <person name="Patil S."/>
            <person name="Perez A."/>
            <person name="Perez Y."/>
            <person name="Pham C."/>
            <person name="Primus E.L."/>
            <person name="Pu L.-L."/>
            <person name="Puazo M."/>
            <person name="Qin X."/>
            <person name="Quiroz J.B."/>
            <person name="Reese J."/>
            <person name="Richards S."/>
            <person name="Rives C.M."/>
            <person name="Robberts R."/>
            <person name="Ruiz S.J."/>
            <person name="Ruiz M.J."/>
            <person name="Santibanez J."/>
            <person name="Schneider B.W."/>
            <person name="Sisson I."/>
            <person name="Smith M."/>
            <person name="Sodergren E."/>
            <person name="Song X.-Z."/>
            <person name="Song B.B."/>
            <person name="Summersgill H."/>
            <person name="Thelus R."/>
            <person name="Thornton R.D."/>
            <person name="Trejos Z.Y."/>
            <person name="Usmani K."/>
            <person name="Vattathil S."/>
            <person name="Villasana D."/>
            <person name="Walker D.L."/>
            <person name="Wang S."/>
            <person name="Wang K."/>
            <person name="White C.S."/>
            <person name="Williams A.C."/>
            <person name="Williamson J."/>
            <person name="Wilson K."/>
            <person name="Woghiren I.O."/>
            <person name="Woodworth J.R."/>
            <person name="Worley K.C."/>
            <person name="Wright R.A."/>
            <person name="Wu W."/>
            <person name="Young L."/>
            <person name="Zhang L."/>
            <person name="Zhang J."/>
            <person name="Zhu Y."/>
            <person name="Muzny D.M."/>
            <person name="Weinstock G."/>
            <person name="Gibbs R.A."/>
        </authorList>
    </citation>
    <scope>NUCLEOTIDE SEQUENCE [LARGE SCALE GENOMIC DNA]</scope>
    <source>
        <strain evidence="3">LSR1</strain>
    </source>
</reference>
<accession>A0A8R2NWF2</accession>
<dbReference type="KEGG" id="api:115035091"/>
<dbReference type="Proteomes" id="UP000007819">
    <property type="component" value="Unassembled WGS sequence"/>
</dbReference>
<dbReference type="OrthoDB" id="10070352at2759"/>
<feature type="region of interest" description="Disordered" evidence="1">
    <location>
        <begin position="151"/>
        <end position="174"/>
    </location>
</feature>
<name>A0A8R2NWF2_ACYPI</name>
<sequence length="174" mass="18424">MARVTFVASVAFRRDRSRRAPVLMVGSPDGKNRRRGPVASGVPSVGDVFRATFRRSVERNARFRPRARPAGGRRPVASSVCRRFAGALLARGVVAVPSACARSCRAAVDIPVALSTSRGIRASNRGPRPSAYGRPSKVAVRVRGVSAGPVPGAIRIPRTPPGGEFDWGGTSVKK</sequence>
<dbReference type="GeneID" id="115035091"/>
<protein>
    <submittedName>
        <fullName evidence="2">Uncharacterized protein</fullName>
    </submittedName>
</protein>
<evidence type="ECO:0000313" key="2">
    <source>
        <dbReference type="EnsemblMetazoa" id="XP_029348601.1"/>
    </source>
</evidence>
<reference evidence="2" key="2">
    <citation type="submission" date="2022-06" db="UniProtKB">
        <authorList>
            <consortium name="EnsemblMetazoa"/>
        </authorList>
    </citation>
    <scope>IDENTIFICATION</scope>
</reference>
<evidence type="ECO:0000256" key="1">
    <source>
        <dbReference type="SAM" id="MobiDB-lite"/>
    </source>
</evidence>
<organism evidence="2 3">
    <name type="scientific">Acyrthosiphon pisum</name>
    <name type="common">Pea aphid</name>
    <dbReference type="NCBI Taxonomy" id="7029"/>
    <lineage>
        <taxon>Eukaryota</taxon>
        <taxon>Metazoa</taxon>
        <taxon>Ecdysozoa</taxon>
        <taxon>Arthropoda</taxon>
        <taxon>Hexapoda</taxon>
        <taxon>Insecta</taxon>
        <taxon>Pterygota</taxon>
        <taxon>Neoptera</taxon>
        <taxon>Paraneoptera</taxon>
        <taxon>Hemiptera</taxon>
        <taxon>Sternorrhyncha</taxon>
        <taxon>Aphidomorpha</taxon>
        <taxon>Aphidoidea</taxon>
        <taxon>Aphididae</taxon>
        <taxon>Macrosiphini</taxon>
        <taxon>Acyrthosiphon</taxon>
    </lineage>
</organism>
<dbReference type="RefSeq" id="XP_029348601.1">
    <property type="nucleotide sequence ID" value="XM_029492741.1"/>
</dbReference>
<proteinExistence type="predicted"/>
<dbReference type="EnsemblMetazoa" id="XM_029492741.1">
    <property type="protein sequence ID" value="XP_029348601.1"/>
    <property type="gene ID" value="LOC115035091"/>
</dbReference>
<evidence type="ECO:0000313" key="3">
    <source>
        <dbReference type="Proteomes" id="UP000007819"/>
    </source>
</evidence>